<dbReference type="GO" id="GO:0016740">
    <property type="term" value="F:transferase activity"/>
    <property type="evidence" value="ECO:0007669"/>
    <property type="project" value="UniProtKB-KW"/>
</dbReference>
<evidence type="ECO:0000256" key="1">
    <source>
        <dbReference type="ARBA" id="ARBA00010757"/>
    </source>
</evidence>
<dbReference type="HAMAP" id="MF_00122">
    <property type="entry name" value="GatC"/>
    <property type="match status" value="1"/>
</dbReference>
<comment type="catalytic activity">
    <reaction evidence="4 6">
        <text>L-aspartyl-tRNA(Asn) + L-glutamine + ATP + H2O = L-asparaginyl-tRNA(Asn) + L-glutamate + ADP + phosphate + 2 H(+)</text>
        <dbReference type="Rhea" id="RHEA:14513"/>
        <dbReference type="Rhea" id="RHEA-COMP:9674"/>
        <dbReference type="Rhea" id="RHEA-COMP:9677"/>
        <dbReference type="ChEBI" id="CHEBI:15377"/>
        <dbReference type="ChEBI" id="CHEBI:15378"/>
        <dbReference type="ChEBI" id="CHEBI:29985"/>
        <dbReference type="ChEBI" id="CHEBI:30616"/>
        <dbReference type="ChEBI" id="CHEBI:43474"/>
        <dbReference type="ChEBI" id="CHEBI:58359"/>
        <dbReference type="ChEBI" id="CHEBI:78515"/>
        <dbReference type="ChEBI" id="CHEBI:78516"/>
        <dbReference type="ChEBI" id="CHEBI:456216"/>
    </reaction>
</comment>
<gene>
    <name evidence="6 7" type="primary">gatC</name>
    <name evidence="7" type="ORF">CLTEP_14070</name>
</gene>
<keyword evidence="7" id="KW-0808">Transferase</keyword>
<dbReference type="InterPro" id="IPR036113">
    <property type="entry name" value="Asp/Glu-ADT_sf_sub_c"/>
</dbReference>
<dbReference type="RefSeq" id="WP_066824537.1">
    <property type="nucleotide sequence ID" value="NZ_LTBA01000012.1"/>
</dbReference>
<comment type="caution">
    <text evidence="7">The sequence shown here is derived from an EMBL/GenBank/DDBJ whole genome shotgun (WGS) entry which is preliminary data.</text>
</comment>
<dbReference type="GO" id="GO:0050566">
    <property type="term" value="F:asparaginyl-tRNA synthase (glutamine-hydrolyzing) activity"/>
    <property type="evidence" value="ECO:0007669"/>
    <property type="project" value="RHEA"/>
</dbReference>
<comment type="function">
    <text evidence="3 6">Allows the formation of correctly charged Asn-tRNA(Asn) or Gln-tRNA(Gln) through the transamidation of misacylated Asp-tRNA(Asn) or Glu-tRNA(Gln) in organisms which lack either or both of asparaginyl-tRNA or glutaminyl-tRNA synthetases. The reaction takes place in the presence of glutamine and ATP through an activated phospho-Asp-tRNA(Asn) or phospho-Glu-tRNA(Gln).</text>
</comment>
<evidence type="ECO:0000256" key="3">
    <source>
        <dbReference type="ARBA" id="ARBA00024799"/>
    </source>
</evidence>
<dbReference type="Gene3D" id="1.10.20.60">
    <property type="entry name" value="Glu-tRNAGln amidotransferase C subunit, N-terminal domain"/>
    <property type="match status" value="1"/>
</dbReference>
<dbReference type="STRING" id="1121338.CLTEP_14070"/>
<sequence length="95" mass="11024">MSVTKKDVEYVAKLARLEFAEDEKEALINDLNSILGYIDKLNELDTDDVDIVVNPYYLENKFREDEVQPSLQLKDVIDNAPKHLEEYIVVPRVVE</sequence>
<dbReference type="NCBIfam" id="TIGR00135">
    <property type="entry name" value="gatC"/>
    <property type="match status" value="1"/>
</dbReference>
<evidence type="ECO:0000256" key="5">
    <source>
        <dbReference type="ARBA" id="ARBA00047913"/>
    </source>
</evidence>
<evidence type="ECO:0000256" key="2">
    <source>
        <dbReference type="ARBA" id="ARBA00011123"/>
    </source>
</evidence>
<keyword evidence="6" id="KW-0067">ATP-binding</keyword>
<name>A0A151B4V2_9CLOT</name>
<dbReference type="PANTHER" id="PTHR15004:SF0">
    <property type="entry name" value="GLUTAMYL-TRNA(GLN) AMIDOTRANSFERASE SUBUNIT C, MITOCHONDRIAL"/>
    <property type="match status" value="1"/>
</dbReference>
<dbReference type="InterPro" id="IPR003837">
    <property type="entry name" value="GatC"/>
</dbReference>
<dbReference type="GO" id="GO:0006450">
    <property type="term" value="P:regulation of translational fidelity"/>
    <property type="evidence" value="ECO:0007669"/>
    <property type="project" value="InterPro"/>
</dbReference>
<keyword evidence="6" id="KW-0547">Nucleotide-binding</keyword>
<keyword evidence="6 7" id="KW-0436">Ligase</keyword>
<comment type="subunit">
    <text evidence="2 6">Heterotrimer of A, B and C subunits.</text>
</comment>
<accession>A0A151B4V2</accession>
<dbReference type="GO" id="GO:0005524">
    <property type="term" value="F:ATP binding"/>
    <property type="evidence" value="ECO:0007669"/>
    <property type="project" value="UniProtKB-KW"/>
</dbReference>
<dbReference type="EMBL" id="LTBA01000012">
    <property type="protein sequence ID" value="KYH34687.1"/>
    <property type="molecule type" value="Genomic_DNA"/>
</dbReference>
<dbReference type="PANTHER" id="PTHR15004">
    <property type="entry name" value="GLUTAMYL-TRNA(GLN) AMIDOTRANSFERASE SUBUNIT C, MITOCHONDRIAL"/>
    <property type="match status" value="1"/>
</dbReference>
<evidence type="ECO:0000256" key="4">
    <source>
        <dbReference type="ARBA" id="ARBA00047380"/>
    </source>
</evidence>
<organism evidence="7 8">
    <name type="scientific">Clostridium tepidiprofundi DSM 19306</name>
    <dbReference type="NCBI Taxonomy" id="1121338"/>
    <lineage>
        <taxon>Bacteria</taxon>
        <taxon>Bacillati</taxon>
        <taxon>Bacillota</taxon>
        <taxon>Clostridia</taxon>
        <taxon>Eubacteriales</taxon>
        <taxon>Clostridiaceae</taxon>
        <taxon>Clostridium</taxon>
    </lineage>
</organism>
<protein>
    <recommendedName>
        <fullName evidence="6">Aspartyl/glutamyl-tRNA(Asn/Gln) amidotransferase subunit C</fullName>
        <shortName evidence="6">Asp/Glu-ADT subunit C</shortName>
        <ecNumber evidence="6">6.3.5.-</ecNumber>
    </recommendedName>
</protein>
<dbReference type="AlphaFoldDB" id="A0A151B4V2"/>
<dbReference type="Pfam" id="PF02686">
    <property type="entry name" value="GatC"/>
    <property type="match status" value="1"/>
</dbReference>
<keyword evidence="6" id="KW-0648">Protein biosynthesis</keyword>
<dbReference type="GO" id="GO:0050567">
    <property type="term" value="F:glutaminyl-tRNA synthase (glutamine-hydrolyzing) activity"/>
    <property type="evidence" value="ECO:0007669"/>
    <property type="project" value="UniProtKB-UniRule"/>
</dbReference>
<evidence type="ECO:0000313" key="8">
    <source>
        <dbReference type="Proteomes" id="UP000075531"/>
    </source>
</evidence>
<dbReference type="OrthoDB" id="9813938at2"/>
<dbReference type="GO" id="GO:0070681">
    <property type="term" value="P:glutaminyl-tRNAGln biosynthesis via transamidation"/>
    <property type="evidence" value="ECO:0007669"/>
    <property type="project" value="TreeGrafter"/>
</dbReference>
<comment type="catalytic activity">
    <reaction evidence="5 6">
        <text>L-glutamyl-tRNA(Gln) + L-glutamine + ATP + H2O = L-glutaminyl-tRNA(Gln) + L-glutamate + ADP + phosphate + H(+)</text>
        <dbReference type="Rhea" id="RHEA:17521"/>
        <dbReference type="Rhea" id="RHEA-COMP:9681"/>
        <dbReference type="Rhea" id="RHEA-COMP:9684"/>
        <dbReference type="ChEBI" id="CHEBI:15377"/>
        <dbReference type="ChEBI" id="CHEBI:15378"/>
        <dbReference type="ChEBI" id="CHEBI:29985"/>
        <dbReference type="ChEBI" id="CHEBI:30616"/>
        <dbReference type="ChEBI" id="CHEBI:43474"/>
        <dbReference type="ChEBI" id="CHEBI:58359"/>
        <dbReference type="ChEBI" id="CHEBI:78520"/>
        <dbReference type="ChEBI" id="CHEBI:78521"/>
        <dbReference type="ChEBI" id="CHEBI:456216"/>
    </reaction>
</comment>
<comment type="similarity">
    <text evidence="1 6">Belongs to the GatC family.</text>
</comment>
<dbReference type="GO" id="GO:0006412">
    <property type="term" value="P:translation"/>
    <property type="evidence" value="ECO:0007669"/>
    <property type="project" value="UniProtKB-UniRule"/>
</dbReference>
<evidence type="ECO:0000256" key="6">
    <source>
        <dbReference type="HAMAP-Rule" id="MF_00122"/>
    </source>
</evidence>
<evidence type="ECO:0000313" key="7">
    <source>
        <dbReference type="EMBL" id="KYH34687.1"/>
    </source>
</evidence>
<dbReference type="EC" id="6.3.5.-" evidence="6"/>
<proteinExistence type="inferred from homology"/>
<dbReference type="PATRIC" id="fig|1121338.3.peg.1441"/>
<reference evidence="7 8" key="1">
    <citation type="submission" date="2016-02" db="EMBL/GenBank/DDBJ databases">
        <title>Genome sequence of Clostridium tepidiprofundi DSM 19306.</title>
        <authorList>
            <person name="Poehlein A."/>
            <person name="Daniel R."/>
        </authorList>
    </citation>
    <scope>NUCLEOTIDE SEQUENCE [LARGE SCALE GENOMIC DNA]</scope>
    <source>
        <strain evidence="7 8">DSM 19306</strain>
    </source>
</reference>
<keyword evidence="8" id="KW-1185">Reference proteome</keyword>
<dbReference type="SUPFAM" id="SSF141000">
    <property type="entry name" value="Glu-tRNAGln amidotransferase C subunit"/>
    <property type="match status" value="1"/>
</dbReference>
<dbReference type="Proteomes" id="UP000075531">
    <property type="component" value="Unassembled WGS sequence"/>
</dbReference>